<dbReference type="PANTHER" id="PTHR12271">
    <property type="entry name" value="POLY A POLYMERASE CID PAP -RELATED"/>
    <property type="match status" value="1"/>
</dbReference>
<reference evidence="1" key="1">
    <citation type="submission" date="2015-10" db="EMBL/GenBank/DDBJ databases">
        <authorList>
            <person name="Regsiter A."/>
            <person name="william w."/>
        </authorList>
    </citation>
    <scope>NUCLEOTIDE SEQUENCE</scope>
    <source>
        <strain evidence="1">Montdore</strain>
    </source>
</reference>
<organism evidence="1 2">
    <name type="scientific">Tuber aestivum</name>
    <name type="common">summer truffle</name>
    <dbReference type="NCBI Taxonomy" id="59557"/>
    <lineage>
        <taxon>Eukaryota</taxon>
        <taxon>Fungi</taxon>
        <taxon>Dikarya</taxon>
        <taxon>Ascomycota</taxon>
        <taxon>Pezizomycotina</taxon>
        <taxon>Pezizomycetes</taxon>
        <taxon>Pezizales</taxon>
        <taxon>Tuberaceae</taxon>
        <taxon>Tuber</taxon>
    </lineage>
</organism>
<protein>
    <recommendedName>
        <fullName evidence="3">Polynucleotide adenylyltransferase</fullName>
    </recommendedName>
</protein>
<evidence type="ECO:0008006" key="3">
    <source>
        <dbReference type="Google" id="ProtNLM"/>
    </source>
</evidence>
<keyword evidence="2" id="KW-1185">Reference proteome</keyword>
<feature type="non-terminal residue" evidence="1">
    <location>
        <position position="1"/>
    </location>
</feature>
<dbReference type="PANTHER" id="PTHR12271:SF40">
    <property type="entry name" value="POLY(A) RNA POLYMERASE GLD2"/>
    <property type="match status" value="1"/>
</dbReference>
<dbReference type="GO" id="GO:0031123">
    <property type="term" value="P:RNA 3'-end processing"/>
    <property type="evidence" value="ECO:0007669"/>
    <property type="project" value="TreeGrafter"/>
</dbReference>
<dbReference type="Gene3D" id="1.10.1410.10">
    <property type="match status" value="1"/>
</dbReference>
<proteinExistence type="predicted"/>
<dbReference type="SUPFAM" id="SSF81631">
    <property type="entry name" value="PAP/OAS1 substrate-binding domain"/>
    <property type="match status" value="1"/>
</dbReference>
<feature type="non-terminal residue" evidence="1">
    <location>
        <position position="154"/>
    </location>
</feature>
<dbReference type="EMBL" id="LN891158">
    <property type="protein sequence ID" value="CUS07949.1"/>
    <property type="molecule type" value="Genomic_DNA"/>
</dbReference>
<dbReference type="AlphaFoldDB" id="A0A292PK82"/>
<gene>
    <name evidence="1" type="ORF">GSTUAT00007968001</name>
</gene>
<sequence>LSCDIGFNNDLRVHNTRTPRTHSRCDPTVKEIVVFTKWWAKRRHIDSPYRGTVSSYGYLLMIIHFRIKVVNPPVLINLQNTTIPEDAPPDQIFHQGGERRHHVWYAKDIINLPKTMNQMHVGQILHSFFEYGSHRFQWGREVIFLPTQGGIFNK</sequence>
<evidence type="ECO:0000313" key="2">
    <source>
        <dbReference type="Proteomes" id="UP001412239"/>
    </source>
</evidence>
<accession>A0A292PK82</accession>
<dbReference type="Proteomes" id="UP001412239">
    <property type="component" value="Unassembled WGS sequence"/>
</dbReference>
<evidence type="ECO:0000313" key="1">
    <source>
        <dbReference type="EMBL" id="CUS07949.1"/>
    </source>
</evidence>
<dbReference type="GO" id="GO:0050265">
    <property type="term" value="F:RNA uridylyltransferase activity"/>
    <property type="evidence" value="ECO:0007669"/>
    <property type="project" value="TreeGrafter"/>
</dbReference>
<name>A0A292PK82_9PEZI</name>